<dbReference type="InterPro" id="IPR010730">
    <property type="entry name" value="HET"/>
</dbReference>
<sequence length="648" mass="73213">MYSPLNTSRKEIRLLHLHPGNWNDDIECHLETVSLNNHPSFQAISYVWGDATKKQHITVNGHQLAVTENVVTGLQRLRTENEVLTLWLDAVCINQSDTHERSEQVQCMGEIYSSAQEVLIWLGYGRDLQAPMDQPDIVEWTGNDTDLVLIDSYFKRKTLQDGSNKKDCEAEDVVGLFVFMKLRAMDKHVHEIPFFDVHGDKLQAKKTWLSIIRAMHTLSSHPWWTRIWVVQESILARKAKVIYCNITAPWTLLAEATRSAARHIHCCGDLQQAQGGRELRTIVELRKVMYDDLDWLRAAKAQGKKLSLYQVMSRTHLREATDIRDKVFGVLGLVTDWLGGPPLIPDYTLTPREVFMEVVTRHIQSTHSLHILMGTTRADIPGVPSWVTQRGSSSRSSSSATGHRINRAVLFAAAGGRKANIRRLDNTLITDGFRPSCTVSKVGSTLAGNHDWHELIERITSWRCIAGLATTDPSCSSKHSQNEAFWRTITNDAWQPQRMNSADVFSAQLKFNGEVFNAYRRFGETNVSRIAEDFWDWAQCNAGRDEKKASEYTSRMNEIKAFHRSLSGATLDRKFFLTSNGLMGMGPLEMEVGDSIAILMGSQVPFCIRAVRGEAPNHYAIVGDAYVHGLMDGEGVQHEDEVVQIHLH</sequence>
<name>A0A9Q9DX99_CURCL</name>
<dbReference type="PANTHER" id="PTHR24148:SF82">
    <property type="entry name" value="HETEROKARYON INCOMPATIBILITY DOMAIN-CONTAINING PROTEIN"/>
    <property type="match status" value="1"/>
</dbReference>
<dbReference type="InterPro" id="IPR052895">
    <property type="entry name" value="HetReg/Transcr_Mod"/>
</dbReference>
<dbReference type="AlphaFoldDB" id="A0A9Q9DX99"/>
<keyword evidence="3" id="KW-1185">Reference proteome</keyword>
<dbReference type="Pfam" id="PF26639">
    <property type="entry name" value="Het-6_barrel"/>
    <property type="match status" value="1"/>
</dbReference>
<protein>
    <recommendedName>
        <fullName evidence="1">Heterokaryon incompatibility domain-containing protein</fullName>
    </recommendedName>
</protein>
<accession>A0A9Q9DX99</accession>
<dbReference type="Proteomes" id="UP001056012">
    <property type="component" value="Chromosome 7"/>
</dbReference>
<feature type="domain" description="Heterokaryon incompatibility" evidence="1">
    <location>
        <begin position="41"/>
        <end position="232"/>
    </location>
</feature>
<dbReference type="PANTHER" id="PTHR24148">
    <property type="entry name" value="ANKYRIN REPEAT DOMAIN-CONTAINING PROTEIN 39 HOMOLOG-RELATED"/>
    <property type="match status" value="1"/>
</dbReference>
<dbReference type="Pfam" id="PF06985">
    <property type="entry name" value="HET"/>
    <property type="match status" value="1"/>
</dbReference>
<evidence type="ECO:0000259" key="1">
    <source>
        <dbReference type="Pfam" id="PF06985"/>
    </source>
</evidence>
<dbReference type="VEuPathDB" id="FungiDB:yc1106_08973"/>
<evidence type="ECO:0000313" key="2">
    <source>
        <dbReference type="EMBL" id="USP81699.1"/>
    </source>
</evidence>
<dbReference type="EMBL" id="CP089280">
    <property type="protein sequence ID" value="USP81699.1"/>
    <property type="molecule type" value="Genomic_DNA"/>
</dbReference>
<dbReference type="OrthoDB" id="3557394at2759"/>
<gene>
    <name evidence="2" type="ORF">yc1106_08973</name>
</gene>
<evidence type="ECO:0000313" key="3">
    <source>
        <dbReference type="Proteomes" id="UP001056012"/>
    </source>
</evidence>
<organism evidence="2 3">
    <name type="scientific">Curvularia clavata</name>
    <dbReference type="NCBI Taxonomy" id="95742"/>
    <lineage>
        <taxon>Eukaryota</taxon>
        <taxon>Fungi</taxon>
        <taxon>Dikarya</taxon>
        <taxon>Ascomycota</taxon>
        <taxon>Pezizomycotina</taxon>
        <taxon>Dothideomycetes</taxon>
        <taxon>Pleosporomycetidae</taxon>
        <taxon>Pleosporales</taxon>
        <taxon>Pleosporineae</taxon>
        <taxon>Pleosporaceae</taxon>
        <taxon>Curvularia</taxon>
    </lineage>
</organism>
<proteinExistence type="predicted"/>
<reference evidence="2" key="1">
    <citation type="submission" date="2021-12" db="EMBL/GenBank/DDBJ databases">
        <title>Curvularia clavata genome.</title>
        <authorList>
            <person name="Cao Y."/>
        </authorList>
    </citation>
    <scope>NUCLEOTIDE SEQUENCE</scope>
    <source>
        <strain evidence="2">Yc1106</strain>
    </source>
</reference>